<dbReference type="Pfam" id="PF00881">
    <property type="entry name" value="Nitroreductase"/>
    <property type="match status" value="1"/>
</dbReference>
<proteinExistence type="predicted"/>
<dbReference type="Proteomes" id="UP001589867">
    <property type="component" value="Unassembled WGS sequence"/>
</dbReference>
<name>A0ABV6M513_9ACTN</name>
<dbReference type="RefSeq" id="WP_377252853.1">
    <property type="nucleotide sequence ID" value="NZ_JBHLUH010000039.1"/>
</dbReference>
<evidence type="ECO:0000313" key="3">
    <source>
        <dbReference type="Proteomes" id="UP001589867"/>
    </source>
</evidence>
<accession>A0ABV6M513</accession>
<dbReference type="SUPFAM" id="SSF55469">
    <property type="entry name" value="FMN-dependent nitroreductase-like"/>
    <property type="match status" value="1"/>
</dbReference>
<dbReference type="InterPro" id="IPR029479">
    <property type="entry name" value="Nitroreductase"/>
</dbReference>
<evidence type="ECO:0000313" key="2">
    <source>
        <dbReference type="EMBL" id="MFC0529791.1"/>
    </source>
</evidence>
<protein>
    <submittedName>
        <fullName evidence="2">Nitroreductase family protein</fullName>
    </submittedName>
</protein>
<organism evidence="2 3">
    <name type="scientific">Phytohabitans kaempferiae</name>
    <dbReference type="NCBI Taxonomy" id="1620943"/>
    <lineage>
        <taxon>Bacteria</taxon>
        <taxon>Bacillati</taxon>
        <taxon>Actinomycetota</taxon>
        <taxon>Actinomycetes</taxon>
        <taxon>Micromonosporales</taxon>
        <taxon>Micromonosporaceae</taxon>
    </lineage>
</organism>
<evidence type="ECO:0000259" key="1">
    <source>
        <dbReference type="Pfam" id="PF00881"/>
    </source>
</evidence>
<dbReference type="EMBL" id="JBHLUH010000039">
    <property type="protein sequence ID" value="MFC0529791.1"/>
    <property type="molecule type" value="Genomic_DNA"/>
</dbReference>
<gene>
    <name evidence="2" type="ORF">ACFFIA_19210</name>
</gene>
<feature type="domain" description="Nitroreductase" evidence="1">
    <location>
        <begin position="50"/>
        <end position="187"/>
    </location>
</feature>
<dbReference type="Gene3D" id="3.40.109.10">
    <property type="entry name" value="NADH Oxidase"/>
    <property type="match status" value="1"/>
</dbReference>
<sequence length="214" mass="22347">MPLIPAEDPARHVWRMAASRPGGTSAALDAPARPPLAVSSPQLHGAIPVRRAHRRFTDQPVRRELLAEVLSGARAAYGHHWPPAQRPVLRVLVAAYEVTGLLPGLHDDDGHLGCPRWLRRLRSSYAKAPALVLVCADLASRRPGHAAALFHAAALGHAVWLSATALGLGACGFGGSSAEVTACAAGGTPSLRHAFTLALGHPESETCDRPGGGP</sequence>
<reference evidence="2 3" key="1">
    <citation type="submission" date="2024-09" db="EMBL/GenBank/DDBJ databases">
        <authorList>
            <person name="Sun Q."/>
            <person name="Mori K."/>
        </authorList>
    </citation>
    <scope>NUCLEOTIDE SEQUENCE [LARGE SCALE GENOMIC DNA]</scope>
    <source>
        <strain evidence="2 3">TBRC 3947</strain>
    </source>
</reference>
<comment type="caution">
    <text evidence="2">The sequence shown here is derived from an EMBL/GenBank/DDBJ whole genome shotgun (WGS) entry which is preliminary data.</text>
</comment>
<dbReference type="InterPro" id="IPR000415">
    <property type="entry name" value="Nitroreductase-like"/>
</dbReference>
<keyword evidence="3" id="KW-1185">Reference proteome</keyword>